<dbReference type="EMBL" id="BSXS01006763">
    <property type="protein sequence ID" value="GME86153.1"/>
    <property type="molecule type" value="Genomic_DNA"/>
</dbReference>
<evidence type="ECO:0000313" key="1">
    <source>
        <dbReference type="EMBL" id="GME86153.1"/>
    </source>
</evidence>
<keyword evidence="2" id="KW-1185">Reference proteome</keyword>
<protein>
    <submittedName>
        <fullName evidence="1">Unnamed protein product</fullName>
    </submittedName>
</protein>
<reference evidence="1" key="1">
    <citation type="submission" date="2023-04" db="EMBL/GenBank/DDBJ databases">
        <title>Ambrosiozyma monospora NBRC 10751.</title>
        <authorList>
            <person name="Ichikawa N."/>
            <person name="Sato H."/>
            <person name="Tonouchi N."/>
        </authorList>
    </citation>
    <scope>NUCLEOTIDE SEQUENCE</scope>
    <source>
        <strain evidence="1">NBRC 10751</strain>
    </source>
</reference>
<comment type="caution">
    <text evidence="1">The sequence shown here is derived from an EMBL/GenBank/DDBJ whole genome shotgun (WGS) entry which is preliminary data.</text>
</comment>
<dbReference type="Proteomes" id="UP001165064">
    <property type="component" value="Unassembled WGS sequence"/>
</dbReference>
<accession>A0ACB5TDL9</accession>
<name>A0ACB5TDL9_AMBMO</name>
<evidence type="ECO:0000313" key="2">
    <source>
        <dbReference type="Proteomes" id="UP001165064"/>
    </source>
</evidence>
<proteinExistence type="predicted"/>
<gene>
    <name evidence="1" type="ORF">Amon02_000788200</name>
</gene>
<organism evidence="1 2">
    <name type="scientific">Ambrosiozyma monospora</name>
    <name type="common">Yeast</name>
    <name type="synonym">Endomycopsis monosporus</name>
    <dbReference type="NCBI Taxonomy" id="43982"/>
    <lineage>
        <taxon>Eukaryota</taxon>
        <taxon>Fungi</taxon>
        <taxon>Dikarya</taxon>
        <taxon>Ascomycota</taxon>
        <taxon>Saccharomycotina</taxon>
        <taxon>Pichiomycetes</taxon>
        <taxon>Pichiales</taxon>
        <taxon>Pichiaceae</taxon>
        <taxon>Ambrosiozyma</taxon>
    </lineage>
</organism>
<sequence length="586" mass="63363">MHTWVALDWCCNRFLEDGDTLVVIASINPTSKSSLVKKMSNDVFQHNSKLITDEAVRRSPEYTKVACENIMKYILSILNPHKIVKVTIELGVGSTKDVLKDMYGLYMPSVVVTAAKPSLAPSTKSWLTSRITDRLVKNFRVPVIIAPAKNMNVFEKRLFKSLNKRYELLGRDDYLEEDEEQILDEIDQVGKYHLEEQLADLKSKAFGPKMLKKLEQLELDDSSATPLDNKPSIPPPSTNSDNATGASSSILNNGAAEDDLNDEDYDSEASEDSEYSAEIQTFDPSEDLSNLSSSDDDEETYENDAPKLLKKMEFSTQINVYKELTDLKNKGINQDTFKDWLSLVSKEAYTLGIKLAEQAKSGGERAKLVRTMTGAPDGSYGRQKSMLLDDAPATPPSAPAGRKSMLFDGGVNSAYGNASAKPRNSSLKFTEQTHPKYAASGSVSGTPKIQVSRPPLAQPQVKRNHTAPSGSLPLVTKEDLAKANANANAKANSNNHGHANGEELKKKKSISLNSSPRGSFSGGSSSGMGMGSLFGGHHHGGGSGLGKARSSSQLRPSVSNSSEKKNGGSGGGGGAGGLFKKFWGKK</sequence>